<comment type="subunit">
    <text evidence="7">Consists of a catalytic RNA component (M1 or rnpB) and a protein subunit.</text>
</comment>
<dbReference type="STRING" id="883081.HMPREF9698_00695"/>
<name>K9ERZ7_9LACT</name>
<keyword evidence="10" id="KW-1185">Reference proteome</keyword>
<dbReference type="GO" id="GO:0001682">
    <property type="term" value="P:tRNA 5'-leader removal"/>
    <property type="evidence" value="ECO:0007669"/>
    <property type="project" value="UniProtKB-UniRule"/>
</dbReference>
<dbReference type="PATRIC" id="fig|883081.3.peg.695"/>
<comment type="function">
    <text evidence="1 7">RNaseP catalyzes the removal of the 5'-leader sequence from pre-tRNA to produce the mature 5'-terminus. It can also cleave other RNA substrates such as 4.5S RNA. The protein component plays an auxiliary but essential role in vivo by binding to the 5'-leader sequence and broadening the substrate specificity of the ribozyme.</text>
</comment>
<keyword evidence="5 7" id="KW-0378">Hydrolase</keyword>
<dbReference type="RefSeq" id="WP_003777393.1">
    <property type="nucleotide sequence ID" value="NZ_JH992958.1"/>
</dbReference>
<gene>
    <name evidence="7" type="primary">rnpA</name>
    <name evidence="9" type="ORF">HMPREF9698_00695</name>
</gene>
<evidence type="ECO:0000256" key="2">
    <source>
        <dbReference type="ARBA" id="ARBA00022694"/>
    </source>
</evidence>
<evidence type="ECO:0000256" key="3">
    <source>
        <dbReference type="ARBA" id="ARBA00022722"/>
    </source>
</evidence>
<comment type="caution">
    <text evidence="9">The sequence shown here is derived from an EMBL/GenBank/DDBJ whole genome shotgun (WGS) entry which is preliminary data.</text>
</comment>
<keyword evidence="4 7" id="KW-0255">Endonuclease</keyword>
<dbReference type="InterPro" id="IPR020539">
    <property type="entry name" value="RNase_P_CS"/>
</dbReference>
<dbReference type="HAMAP" id="MF_00227">
    <property type="entry name" value="RNase_P"/>
    <property type="match status" value="1"/>
</dbReference>
<dbReference type="InterPro" id="IPR014721">
    <property type="entry name" value="Ribsml_uS5_D2-typ_fold_subgr"/>
</dbReference>
<comment type="similarity">
    <text evidence="7">Belongs to the RnpA family.</text>
</comment>
<dbReference type="HOGENOM" id="CLU_117179_9_1_9"/>
<dbReference type="NCBIfam" id="TIGR00188">
    <property type="entry name" value="rnpA"/>
    <property type="match status" value="1"/>
</dbReference>
<sequence>MKKAYRVKSDKDFQGVFQKGKSFANRQFVVYVLAKPDQDHFRLGVSVGKKIGNAVIRNRIKRKMRQAVFELDQAGLIKDSVDFVVIARPPAKDMSVDQCIKSLKHVFKLAHLLQDSPT</sequence>
<dbReference type="OrthoDB" id="9810867at2"/>
<evidence type="ECO:0000256" key="1">
    <source>
        <dbReference type="ARBA" id="ARBA00002663"/>
    </source>
</evidence>
<keyword evidence="6 7" id="KW-0694">RNA-binding</keyword>
<dbReference type="Gene3D" id="3.30.230.10">
    <property type="match status" value="1"/>
</dbReference>
<dbReference type="InterPro" id="IPR000100">
    <property type="entry name" value="RNase_P"/>
</dbReference>
<dbReference type="EC" id="3.1.26.5" evidence="7 8"/>
<evidence type="ECO:0000256" key="5">
    <source>
        <dbReference type="ARBA" id="ARBA00022801"/>
    </source>
</evidence>
<dbReference type="InterPro" id="IPR020568">
    <property type="entry name" value="Ribosomal_Su5_D2-typ_SF"/>
</dbReference>
<evidence type="ECO:0000313" key="10">
    <source>
        <dbReference type="Proteomes" id="UP000009875"/>
    </source>
</evidence>
<evidence type="ECO:0000256" key="6">
    <source>
        <dbReference type="ARBA" id="ARBA00022884"/>
    </source>
</evidence>
<proteinExistence type="inferred from homology"/>
<evidence type="ECO:0000256" key="8">
    <source>
        <dbReference type="NCBIfam" id="TIGR00188"/>
    </source>
</evidence>
<dbReference type="FunFam" id="3.30.230.10:FF:000021">
    <property type="entry name" value="Ribonuclease P protein component"/>
    <property type="match status" value="1"/>
</dbReference>
<dbReference type="PANTHER" id="PTHR33992:SF1">
    <property type="entry name" value="RIBONUCLEASE P PROTEIN COMPONENT"/>
    <property type="match status" value="1"/>
</dbReference>
<dbReference type="GO" id="GO:0030677">
    <property type="term" value="C:ribonuclease P complex"/>
    <property type="evidence" value="ECO:0007669"/>
    <property type="project" value="TreeGrafter"/>
</dbReference>
<keyword evidence="2 7" id="KW-0819">tRNA processing</keyword>
<evidence type="ECO:0000256" key="7">
    <source>
        <dbReference type="HAMAP-Rule" id="MF_00227"/>
    </source>
</evidence>
<dbReference type="AlphaFoldDB" id="K9ERZ7"/>
<evidence type="ECO:0000256" key="4">
    <source>
        <dbReference type="ARBA" id="ARBA00022759"/>
    </source>
</evidence>
<dbReference type="GO" id="GO:0004526">
    <property type="term" value="F:ribonuclease P activity"/>
    <property type="evidence" value="ECO:0007669"/>
    <property type="project" value="UniProtKB-UniRule"/>
</dbReference>
<dbReference type="PROSITE" id="PS00648">
    <property type="entry name" value="RIBONUCLEASE_P"/>
    <property type="match status" value="1"/>
</dbReference>
<dbReference type="GO" id="GO:0042781">
    <property type="term" value="F:3'-tRNA processing endoribonuclease activity"/>
    <property type="evidence" value="ECO:0007669"/>
    <property type="project" value="TreeGrafter"/>
</dbReference>
<reference evidence="9 10" key="1">
    <citation type="submission" date="2012-09" db="EMBL/GenBank/DDBJ databases">
        <title>The Genome Sequence of Alloiococcus otitis ATCC 51267.</title>
        <authorList>
            <consortium name="The Broad Institute Genome Sequencing Platform"/>
            <person name="Earl A."/>
            <person name="Ward D."/>
            <person name="Feldgarden M."/>
            <person name="Gevers D."/>
            <person name="Huys G."/>
            <person name="Walker B."/>
            <person name="Young S.K."/>
            <person name="Zeng Q."/>
            <person name="Gargeya S."/>
            <person name="Fitzgerald M."/>
            <person name="Haas B."/>
            <person name="Abouelleil A."/>
            <person name="Alvarado L."/>
            <person name="Arachchi H.M."/>
            <person name="Berlin A.M."/>
            <person name="Chapman S.B."/>
            <person name="Goldberg J."/>
            <person name="Griggs A."/>
            <person name="Gujja S."/>
            <person name="Hansen M."/>
            <person name="Howarth C."/>
            <person name="Imamovic A."/>
            <person name="Larimer J."/>
            <person name="McCowen C."/>
            <person name="Montmayeur A."/>
            <person name="Murphy C."/>
            <person name="Neiman D."/>
            <person name="Pearson M."/>
            <person name="Priest M."/>
            <person name="Roberts A."/>
            <person name="Saif S."/>
            <person name="Shea T."/>
            <person name="Sisk P."/>
            <person name="Sykes S."/>
            <person name="Wortman J."/>
            <person name="Nusbaum C."/>
            <person name="Birren B."/>
        </authorList>
    </citation>
    <scope>NUCLEOTIDE SEQUENCE [LARGE SCALE GENOMIC DNA]</scope>
    <source>
        <strain evidence="9 10">ATCC 51267</strain>
    </source>
</reference>
<dbReference type="SUPFAM" id="SSF54211">
    <property type="entry name" value="Ribosomal protein S5 domain 2-like"/>
    <property type="match status" value="1"/>
</dbReference>
<dbReference type="Proteomes" id="UP000009875">
    <property type="component" value="Unassembled WGS sequence"/>
</dbReference>
<comment type="catalytic activity">
    <reaction evidence="7">
        <text>Endonucleolytic cleavage of RNA, removing 5'-extranucleotides from tRNA precursor.</text>
        <dbReference type="EC" id="3.1.26.5"/>
    </reaction>
</comment>
<dbReference type="PANTHER" id="PTHR33992">
    <property type="entry name" value="RIBONUCLEASE P PROTEIN COMPONENT"/>
    <property type="match status" value="1"/>
</dbReference>
<dbReference type="Pfam" id="PF00825">
    <property type="entry name" value="Ribonuclease_P"/>
    <property type="match status" value="1"/>
</dbReference>
<dbReference type="EMBL" id="AGXA01000016">
    <property type="protein sequence ID" value="EKU93747.1"/>
    <property type="molecule type" value="Genomic_DNA"/>
</dbReference>
<evidence type="ECO:0000313" key="9">
    <source>
        <dbReference type="EMBL" id="EKU93747.1"/>
    </source>
</evidence>
<dbReference type="GO" id="GO:0000049">
    <property type="term" value="F:tRNA binding"/>
    <property type="evidence" value="ECO:0007669"/>
    <property type="project" value="UniProtKB-UniRule"/>
</dbReference>
<protein>
    <recommendedName>
        <fullName evidence="7 8">Ribonuclease P protein component</fullName>
        <shortName evidence="7">RNase P protein</shortName>
        <shortName evidence="7">RNaseP protein</shortName>
        <ecNumber evidence="7 8">3.1.26.5</ecNumber>
    </recommendedName>
    <alternativeName>
        <fullName evidence="7">Protein C5</fullName>
    </alternativeName>
</protein>
<dbReference type="eggNOG" id="COG0594">
    <property type="taxonomic scope" value="Bacteria"/>
</dbReference>
<organism evidence="9 10">
    <name type="scientific">Alloiococcus otitis ATCC 51267</name>
    <dbReference type="NCBI Taxonomy" id="883081"/>
    <lineage>
        <taxon>Bacteria</taxon>
        <taxon>Bacillati</taxon>
        <taxon>Bacillota</taxon>
        <taxon>Bacilli</taxon>
        <taxon>Lactobacillales</taxon>
        <taxon>Carnobacteriaceae</taxon>
        <taxon>Alloiococcus</taxon>
    </lineage>
</organism>
<accession>K9ERZ7</accession>
<keyword evidence="3 7" id="KW-0540">Nuclease</keyword>